<name>A0A366H266_9BACT</name>
<evidence type="ECO:0000259" key="3">
    <source>
        <dbReference type="PROSITE" id="PS01031"/>
    </source>
</evidence>
<organism evidence="4 5">
    <name type="scientific">Roseimicrobium gellanilyticum</name>
    <dbReference type="NCBI Taxonomy" id="748857"/>
    <lineage>
        <taxon>Bacteria</taxon>
        <taxon>Pseudomonadati</taxon>
        <taxon>Verrucomicrobiota</taxon>
        <taxon>Verrucomicrobiia</taxon>
        <taxon>Verrucomicrobiales</taxon>
        <taxon>Verrucomicrobiaceae</taxon>
        <taxon>Roseimicrobium</taxon>
    </lineage>
</organism>
<dbReference type="InterPro" id="IPR031107">
    <property type="entry name" value="Small_HSP"/>
</dbReference>
<dbReference type="EMBL" id="QNRR01000020">
    <property type="protein sequence ID" value="RBP35641.1"/>
    <property type="molecule type" value="Genomic_DNA"/>
</dbReference>
<evidence type="ECO:0000313" key="4">
    <source>
        <dbReference type="EMBL" id="RBP35641.1"/>
    </source>
</evidence>
<accession>A0A366H266</accession>
<reference evidence="4 5" key="1">
    <citation type="submission" date="2018-06" db="EMBL/GenBank/DDBJ databases">
        <title>Genomic Encyclopedia of Type Strains, Phase IV (KMG-IV): sequencing the most valuable type-strain genomes for metagenomic binning, comparative biology and taxonomic classification.</title>
        <authorList>
            <person name="Goeker M."/>
        </authorList>
    </citation>
    <scope>NUCLEOTIDE SEQUENCE [LARGE SCALE GENOMIC DNA]</scope>
    <source>
        <strain evidence="4 5">DSM 25532</strain>
    </source>
</reference>
<protein>
    <submittedName>
        <fullName evidence="4">HSP20 family protein</fullName>
    </submittedName>
</protein>
<dbReference type="PANTHER" id="PTHR11527">
    <property type="entry name" value="HEAT-SHOCK PROTEIN 20 FAMILY MEMBER"/>
    <property type="match status" value="1"/>
</dbReference>
<dbReference type="Pfam" id="PF00011">
    <property type="entry name" value="HSP20"/>
    <property type="match status" value="1"/>
</dbReference>
<dbReference type="InterPro" id="IPR002068">
    <property type="entry name" value="A-crystallin/Hsp20_dom"/>
</dbReference>
<dbReference type="Gene3D" id="2.60.40.790">
    <property type="match status" value="1"/>
</dbReference>
<dbReference type="OrthoDB" id="9792695at2"/>
<dbReference type="AlphaFoldDB" id="A0A366H266"/>
<feature type="domain" description="SHSP" evidence="3">
    <location>
        <begin position="45"/>
        <end position="147"/>
    </location>
</feature>
<evidence type="ECO:0000256" key="1">
    <source>
        <dbReference type="PROSITE-ProRule" id="PRU00285"/>
    </source>
</evidence>
<dbReference type="CDD" id="cd06464">
    <property type="entry name" value="ACD_sHsps-like"/>
    <property type="match status" value="1"/>
</dbReference>
<comment type="caution">
    <text evidence="4">The sequence shown here is derived from an EMBL/GenBank/DDBJ whole genome shotgun (WGS) entry which is preliminary data.</text>
</comment>
<comment type="similarity">
    <text evidence="1 2">Belongs to the small heat shock protein (HSP20) family.</text>
</comment>
<gene>
    <name evidence="4" type="ORF">DES53_1209</name>
</gene>
<proteinExistence type="inferred from homology"/>
<dbReference type="Proteomes" id="UP000253426">
    <property type="component" value="Unassembled WGS sequence"/>
</dbReference>
<keyword evidence="5" id="KW-1185">Reference proteome</keyword>
<dbReference type="SUPFAM" id="SSF49764">
    <property type="entry name" value="HSP20-like chaperones"/>
    <property type="match status" value="1"/>
</dbReference>
<sequence>MKHNRTTGNTSLAPHARRSNWSSNPWIIPAMLPADLDWSGSGNHTATGPENLGADIHEDADHYYVCMEVPGIKRQDLAIELKDRMLTVSGQRFWKRGEGEAGQPFSRTVALPTSIVWEKITARLEDGMLTITLPKAEHIKPRIIPLT</sequence>
<dbReference type="InterPro" id="IPR008978">
    <property type="entry name" value="HSP20-like_chaperone"/>
</dbReference>
<dbReference type="RefSeq" id="WP_113962192.1">
    <property type="nucleotide sequence ID" value="NZ_QNRR01000020.1"/>
</dbReference>
<evidence type="ECO:0000256" key="2">
    <source>
        <dbReference type="RuleBase" id="RU003616"/>
    </source>
</evidence>
<evidence type="ECO:0000313" key="5">
    <source>
        <dbReference type="Proteomes" id="UP000253426"/>
    </source>
</evidence>
<dbReference type="PROSITE" id="PS01031">
    <property type="entry name" value="SHSP"/>
    <property type="match status" value="1"/>
</dbReference>